<sequence>MTTDRPAATQPWYGSRARLTGLFVAACVFSLLVANLASTWLNQYDLNIYDSAVRSWTSGNGLYEYSQWDPTMGSIGFTYPPLAAVLMAPMASVGFTTVQVVTLTAIVVAGAAMLAVILVRVLPSQFSPGRALLSGARVLTRKETLAAILVLTPIAFTTEPWRENLSFGQINIFLGLLVAADLLWISKKYPRYAGIGVGLATALKITPGIFLIQLLVTRQWRAARNGIGTAVIGTVIGGLAMPRDTWSYFTERLWDTSKVGSPAYVQNQSLNGVAVRFFDINTDSKTLWLLGSIMVLVVGMVAVARLHKVNPVAAMTVTGLVGVLIAPVSWMHHNVWVVPALLLLIVGWWQLRGSHGEQRRHRIALAVLSVVGLLSWGMHPATYLHRTVVWYDASTVELVLSAVPMLWCLVLVLFADWCFRSPGSAPAAAGDRVAGSRSALRSEKKSERDEW</sequence>
<keyword evidence="4 9" id="KW-0812">Transmembrane</keyword>
<organism evidence="10 11">
    <name type="scientific">Nakamurella aerolata</name>
    <dbReference type="NCBI Taxonomy" id="1656892"/>
    <lineage>
        <taxon>Bacteria</taxon>
        <taxon>Bacillati</taxon>
        <taxon>Actinomycetota</taxon>
        <taxon>Actinomycetes</taxon>
        <taxon>Nakamurellales</taxon>
        <taxon>Nakamurellaceae</taxon>
        <taxon>Nakamurella</taxon>
    </lineage>
</organism>
<feature type="transmembrane region" description="Helical" evidence="9">
    <location>
        <begin position="192"/>
        <end position="216"/>
    </location>
</feature>
<feature type="transmembrane region" description="Helical" evidence="9">
    <location>
        <begin position="311"/>
        <end position="329"/>
    </location>
</feature>
<dbReference type="EMBL" id="JABEND010000012">
    <property type="protein sequence ID" value="NNG37358.1"/>
    <property type="molecule type" value="Genomic_DNA"/>
</dbReference>
<comment type="similarity">
    <text evidence="7">Belongs to the glycosyltransferase 87 family.</text>
</comment>
<dbReference type="GO" id="GO:0016758">
    <property type="term" value="F:hexosyltransferase activity"/>
    <property type="evidence" value="ECO:0007669"/>
    <property type="project" value="InterPro"/>
</dbReference>
<feature type="transmembrane region" description="Helical" evidence="9">
    <location>
        <begin position="286"/>
        <end position="304"/>
    </location>
</feature>
<dbReference type="GO" id="GO:0005886">
    <property type="term" value="C:plasma membrane"/>
    <property type="evidence" value="ECO:0007669"/>
    <property type="project" value="UniProtKB-SubCell"/>
</dbReference>
<evidence type="ECO:0000256" key="4">
    <source>
        <dbReference type="ARBA" id="ARBA00022692"/>
    </source>
</evidence>
<evidence type="ECO:0000256" key="2">
    <source>
        <dbReference type="ARBA" id="ARBA00022475"/>
    </source>
</evidence>
<dbReference type="InterPro" id="IPR018584">
    <property type="entry name" value="GT87"/>
</dbReference>
<evidence type="ECO:0000256" key="5">
    <source>
        <dbReference type="ARBA" id="ARBA00022989"/>
    </source>
</evidence>
<accession>A0A849ADU6</accession>
<feature type="region of interest" description="Disordered" evidence="8">
    <location>
        <begin position="424"/>
        <end position="451"/>
    </location>
</feature>
<evidence type="ECO:0000256" key="9">
    <source>
        <dbReference type="SAM" id="Phobius"/>
    </source>
</evidence>
<dbReference type="AlphaFoldDB" id="A0A849ADU6"/>
<proteinExistence type="inferred from homology"/>
<keyword evidence="5 9" id="KW-1133">Transmembrane helix</keyword>
<feature type="transmembrane region" description="Helical" evidence="9">
    <location>
        <begin position="100"/>
        <end position="123"/>
    </location>
</feature>
<comment type="subcellular location">
    <subcellularLocation>
        <location evidence="1">Cell membrane</location>
        <topology evidence="1">Multi-pass membrane protein</topology>
    </subcellularLocation>
</comment>
<evidence type="ECO:0000256" key="1">
    <source>
        <dbReference type="ARBA" id="ARBA00004651"/>
    </source>
</evidence>
<evidence type="ECO:0000256" key="8">
    <source>
        <dbReference type="SAM" id="MobiDB-lite"/>
    </source>
</evidence>
<keyword evidence="11" id="KW-1185">Reference proteome</keyword>
<dbReference type="Proteomes" id="UP000562984">
    <property type="component" value="Unassembled WGS sequence"/>
</dbReference>
<reference evidence="10 11" key="1">
    <citation type="submission" date="2020-05" db="EMBL/GenBank/DDBJ databases">
        <title>Nakamurella sp. DB0629 isolated from air conditioner.</title>
        <authorList>
            <person name="Kim D.H."/>
            <person name="Kim D.-U."/>
        </authorList>
    </citation>
    <scope>NUCLEOTIDE SEQUENCE [LARGE SCALE GENOMIC DNA]</scope>
    <source>
        <strain evidence="10 11">DB0629</strain>
    </source>
</reference>
<protein>
    <submittedName>
        <fullName evidence="10">DUF2029 domain-containing protein</fullName>
    </submittedName>
</protein>
<keyword evidence="3" id="KW-0808">Transferase</keyword>
<feature type="transmembrane region" description="Helical" evidence="9">
    <location>
        <begin position="21"/>
        <end position="41"/>
    </location>
</feature>
<feature type="transmembrane region" description="Helical" evidence="9">
    <location>
        <begin position="363"/>
        <end position="379"/>
    </location>
</feature>
<keyword evidence="6 9" id="KW-0472">Membrane</keyword>
<evidence type="ECO:0000256" key="7">
    <source>
        <dbReference type="ARBA" id="ARBA00024033"/>
    </source>
</evidence>
<feature type="compositionally biased region" description="Basic and acidic residues" evidence="8">
    <location>
        <begin position="440"/>
        <end position="451"/>
    </location>
</feature>
<dbReference type="RefSeq" id="WP_171201054.1">
    <property type="nucleotide sequence ID" value="NZ_JABEND010000012.1"/>
</dbReference>
<comment type="caution">
    <text evidence="10">The sequence shown here is derived from an EMBL/GenBank/DDBJ whole genome shotgun (WGS) entry which is preliminary data.</text>
</comment>
<evidence type="ECO:0000313" key="10">
    <source>
        <dbReference type="EMBL" id="NNG37358.1"/>
    </source>
</evidence>
<gene>
    <name evidence="10" type="ORF">HKD39_16955</name>
</gene>
<dbReference type="Pfam" id="PF09594">
    <property type="entry name" value="GT87"/>
    <property type="match status" value="1"/>
</dbReference>
<keyword evidence="2" id="KW-1003">Cell membrane</keyword>
<feature type="transmembrane region" description="Helical" evidence="9">
    <location>
        <begin position="399"/>
        <end position="419"/>
    </location>
</feature>
<evidence type="ECO:0000313" key="11">
    <source>
        <dbReference type="Proteomes" id="UP000562984"/>
    </source>
</evidence>
<evidence type="ECO:0000256" key="6">
    <source>
        <dbReference type="ARBA" id="ARBA00023136"/>
    </source>
</evidence>
<evidence type="ECO:0000256" key="3">
    <source>
        <dbReference type="ARBA" id="ARBA00022679"/>
    </source>
</evidence>
<feature type="transmembrane region" description="Helical" evidence="9">
    <location>
        <begin position="335"/>
        <end position="351"/>
    </location>
</feature>
<name>A0A849ADU6_9ACTN</name>